<evidence type="ECO:0000256" key="1">
    <source>
        <dbReference type="SAM" id="MobiDB-lite"/>
    </source>
</evidence>
<reference evidence="2 3" key="1">
    <citation type="journal article" date="2015" name="Genome Biol.">
        <title>Comparative genomics of Steinernema reveals deeply conserved gene regulatory networks.</title>
        <authorList>
            <person name="Dillman A.R."/>
            <person name="Macchietto M."/>
            <person name="Porter C.F."/>
            <person name="Rogers A."/>
            <person name="Williams B."/>
            <person name="Antoshechkin I."/>
            <person name="Lee M.M."/>
            <person name="Goodwin Z."/>
            <person name="Lu X."/>
            <person name="Lewis E.E."/>
            <person name="Goodrich-Blair H."/>
            <person name="Stock S.P."/>
            <person name="Adams B.J."/>
            <person name="Sternberg P.W."/>
            <person name="Mortazavi A."/>
        </authorList>
    </citation>
    <scope>NUCLEOTIDE SEQUENCE [LARGE SCALE GENOMIC DNA]</scope>
    <source>
        <strain evidence="2 3">ALL</strain>
    </source>
</reference>
<dbReference type="Proteomes" id="UP000298663">
    <property type="component" value="Unassembled WGS sequence"/>
</dbReference>
<name>A0A4U5N7U5_STECR</name>
<protein>
    <submittedName>
        <fullName evidence="2">Uncharacterized protein</fullName>
    </submittedName>
</protein>
<feature type="compositionally biased region" description="Polar residues" evidence="1">
    <location>
        <begin position="117"/>
        <end position="126"/>
    </location>
</feature>
<organism evidence="2 3">
    <name type="scientific">Steinernema carpocapsae</name>
    <name type="common">Entomopathogenic nematode</name>
    <dbReference type="NCBI Taxonomy" id="34508"/>
    <lineage>
        <taxon>Eukaryota</taxon>
        <taxon>Metazoa</taxon>
        <taxon>Ecdysozoa</taxon>
        <taxon>Nematoda</taxon>
        <taxon>Chromadorea</taxon>
        <taxon>Rhabditida</taxon>
        <taxon>Tylenchina</taxon>
        <taxon>Panagrolaimomorpha</taxon>
        <taxon>Strongyloidoidea</taxon>
        <taxon>Steinernematidae</taxon>
        <taxon>Steinernema</taxon>
    </lineage>
</organism>
<feature type="compositionally biased region" description="Polar residues" evidence="1">
    <location>
        <begin position="37"/>
        <end position="50"/>
    </location>
</feature>
<feature type="compositionally biased region" description="Basic and acidic residues" evidence="1">
    <location>
        <begin position="127"/>
        <end position="146"/>
    </location>
</feature>
<feature type="compositionally biased region" description="Polar residues" evidence="1">
    <location>
        <begin position="154"/>
        <end position="172"/>
    </location>
</feature>
<dbReference type="OrthoDB" id="10672300at2759"/>
<reference evidence="2 3" key="2">
    <citation type="journal article" date="2019" name="G3 (Bethesda)">
        <title>Hybrid Assembly of the Genome of the Entomopathogenic Nematode Steinernema carpocapsae Identifies the X-Chromosome.</title>
        <authorList>
            <person name="Serra L."/>
            <person name="Macchietto M."/>
            <person name="Macias-Munoz A."/>
            <person name="McGill C.J."/>
            <person name="Rodriguez I.M."/>
            <person name="Rodriguez B."/>
            <person name="Murad R."/>
            <person name="Mortazavi A."/>
        </authorList>
    </citation>
    <scope>NUCLEOTIDE SEQUENCE [LARGE SCALE GENOMIC DNA]</scope>
    <source>
        <strain evidence="2 3">ALL</strain>
    </source>
</reference>
<gene>
    <name evidence="2" type="ORF">L596_019100</name>
</gene>
<dbReference type="AlphaFoldDB" id="A0A4U5N7U5"/>
<feature type="region of interest" description="Disordered" evidence="1">
    <location>
        <begin position="222"/>
        <end position="246"/>
    </location>
</feature>
<sequence length="275" mass="29985">MEARIRTINLAAYINDFFVRALSAVVRCCRQGLKSYGSRQAEQPSNQPPKNNKRKAFKSKEKSIKTVAENVEGFVGDKDLNDILTFLGVDSANSKSKNKQKKKKASNASAKSKNVDSEQNSPASKSANDKFEKKNGKSKGAKKEKSIVAVMAAESNSAQVAEESQQASPTSEIDQEVDITLDTAEEEEFVSAPEDNVEIVEIAPINTSSSAQNRILLKLPGGREMSLQGGSMASSRSSMEEELDPVTREKAADIEAMWAKFNNTGERPVVYKPGM</sequence>
<feature type="compositionally biased region" description="Basic residues" evidence="1">
    <location>
        <begin position="96"/>
        <end position="105"/>
    </location>
</feature>
<keyword evidence="3" id="KW-1185">Reference proteome</keyword>
<dbReference type="EMBL" id="AZBU02000005">
    <property type="protein sequence ID" value="TKR78263.1"/>
    <property type="molecule type" value="Genomic_DNA"/>
</dbReference>
<evidence type="ECO:0000313" key="3">
    <source>
        <dbReference type="Proteomes" id="UP000298663"/>
    </source>
</evidence>
<feature type="region of interest" description="Disordered" evidence="1">
    <location>
        <begin position="94"/>
        <end position="175"/>
    </location>
</feature>
<feature type="region of interest" description="Disordered" evidence="1">
    <location>
        <begin position="35"/>
        <end position="62"/>
    </location>
</feature>
<proteinExistence type="predicted"/>
<evidence type="ECO:0000313" key="2">
    <source>
        <dbReference type="EMBL" id="TKR78263.1"/>
    </source>
</evidence>
<comment type="caution">
    <text evidence="2">The sequence shown here is derived from an EMBL/GenBank/DDBJ whole genome shotgun (WGS) entry which is preliminary data.</text>
</comment>
<accession>A0A4U5N7U5</accession>